<dbReference type="InterPro" id="IPR011032">
    <property type="entry name" value="GroES-like_sf"/>
</dbReference>
<dbReference type="OrthoDB" id="48317at2759"/>
<dbReference type="AlphaFoldDB" id="A0A9N9NHA6"/>
<keyword evidence="2" id="KW-1185">Reference proteome</keyword>
<evidence type="ECO:0000313" key="1">
    <source>
        <dbReference type="EMBL" id="CAG8737698.1"/>
    </source>
</evidence>
<accession>A0A9N9NHA6</accession>
<protein>
    <submittedName>
        <fullName evidence="1">11521_t:CDS:1</fullName>
    </submittedName>
</protein>
<proteinExistence type="predicted"/>
<sequence length="79" mass="8335">MKAIQVKSTGDVEVLEYVTTEQGAGIVESVGEDVKDIHPGDHVAYLGPCYAEFTIAPSKHVAKIPDGLDLKLAAASVLQ</sequence>
<gene>
    <name evidence="1" type="ORF">RFULGI_LOCUS12615</name>
</gene>
<evidence type="ECO:0000313" key="2">
    <source>
        <dbReference type="Proteomes" id="UP000789396"/>
    </source>
</evidence>
<feature type="non-terminal residue" evidence="1">
    <location>
        <position position="79"/>
    </location>
</feature>
<comment type="caution">
    <text evidence="1">The sequence shown here is derived from an EMBL/GenBank/DDBJ whole genome shotgun (WGS) entry which is preliminary data.</text>
</comment>
<dbReference type="Gene3D" id="3.90.180.10">
    <property type="entry name" value="Medium-chain alcohol dehydrogenases, catalytic domain"/>
    <property type="match status" value="1"/>
</dbReference>
<name>A0A9N9NHA6_9GLOM</name>
<reference evidence="1" key="1">
    <citation type="submission" date="2021-06" db="EMBL/GenBank/DDBJ databases">
        <authorList>
            <person name="Kallberg Y."/>
            <person name="Tangrot J."/>
            <person name="Rosling A."/>
        </authorList>
    </citation>
    <scope>NUCLEOTIDE SEQUENCE</scope>
    <source>
        <strain evidence="1">IN212</strain>
    </source>
</reference>
<organism evidence="1 2">
    <name type="scientific">Racocetra fulgida</name>
    <dbReference type="NCBI Taxonomy" id="60492"/>
    <lineage>
        <taxon>Eukaryota</taxon>
        <taxon>Fungi</taxon>
        <taxon>Fungi incertae sedis</taxon>
        <taxon>Mucoromycota</taxon>
        <taxon>Glomeromycotina</taxon>
        <taxon>Glomeromycetes</taxon>
        <taxon>Diversisporales</taxon>
        <taxon>Gigasporaceae</taxon>
        <taxon>Racocetra</taxon>
    </lineage>
</organism>
<dbReference type="EMBL" id="CAJVPZ010030799">
    <property type="protein sequence ID" value="CAG8737698.1"/>
    <property type="molecule type" value="Genomic_DNA"/>
</dbReference>
<dbReference type="SUPFAM" id="SSF50129">
    <property type="entry name" value="GroES-like"/>
    <property type="match status" value="1"/>
</dbReference>
<dbReference type="Proteomes" id="UP000789396">
    <property type="component" value="Unassembled WGS sequence"/>
</dbReference>